<dbReference type="EMBL" id="NPKH01000041">
    <property type="protein sequence ID" value="PAP91392.1"/>
    <property type="molecule type" value="Genomic_DNA"/>
</dbReference>
<keyword evidence="3" id="KW-1185">Reference proteome</keyword>
<dbReference type="InterPro" id="IPR027417">
    <property type="entry name" value="P-loop_NTPase"/>
</dbReference>
<dbReference type="OrthoDB" id="479677at2"/>
<sequence length="441" mass="49905">MSIAGWNTLTSETATNRALRVLRETTGGGGSWDGRLVLSENYLQLFRPGFTHKAVWGGRVTAKTTSIALYIILRMDAAYTVVAGLRKRHVSIKHTSRQALVKAIRMLGLWNRFEVVQNEIRNRVNGSFAFFQGLEHDSDEGTRGLDGVDIFWLDEARNVAHKDLMNVVRVIRERGAELICSWNPLDPEDPVEKLYRAGNPPQRTLLLETTQDDNPLFFASPAADEYWRLKEEDEAMWRHVYSGGYDIYKGERIYTAFKVAAVPERYLEGATCCVGLDLGYVDDPTVATKSWVNEKFGLIFIEKEAVGYGEDVEGINDLLMHVTGGDKSLTIISDNSEKRTTDDLKAMGWLIDTTRKNVDGKGVVDGIRHINGFPNKFIHPDCTETIEETKHYKWRVDRQGNRLSIPRKGHDHCWDSIRYAVMGRELVAQDDGIGVLRLPGW</sequence>
<dbReference type="Gene3D" id="3.40.50.300">
    <property type="entry name" value="P-loop containing nucleotide triphosphate hydrolases"/>
    <property type="match status" value="1"/>
</dbReference>
<dbReference type="AlphaFoldDB" id="A0A271K6K3"/>
<reference evidence="2 3" key="1">
    <citation type="submission" date="2017-08" db="EMBL/GenBank/DDBJ databases">
        <title>Mesorhizobium wenxinae sp. nov., a novel rhizobial species isolated from root nodules of chickpea (Cicer arietinum L.).</title>
        <authorList>
            <person name="Zhang J."/>
        </authorList>
    </citation>
    <scope>NUCLEOTIDE SEQUENCE [LARGE SCALE GENOMIC DNA]</scope>
    <source>
        <strain evidence="3">WYCCWR 10019</strain>
    </source>
</reference>
<dbReference type="Pfam" id="PF04466">
    <property type="entry name" value="Terminase_3"/>
    <property type="match status" value="1"/>
</dbReference>
<accession>A0A271K6K3</accession>
<dbReference type="PANTHER" id="PTHR39184:SF1">
    <property type="entry name" value="PBSX PHAGE TERMINASE LARGE SUBUNIT"/>
    <property type="match status" value="1"/>
</dbReference>
<evidence type="ECO:0000313" key="3">
    <source>
        <dbReference type="Proteomes" id="UP000215931"/>
    </source>
</evidence>
<evidence type="ECO:0000313" key="2">
    <source>
        <dbReference type="EMBL" id="PAP91392.1"/>
    </source>
</evidence>
<organism evidence="2 3">
    <name type="scientific">Mesorhizobium wenxiniae</name>
    <dbReference type="NCBI Taxonomy" id="2014805"/>
    <lineage>
        <taxon>Bacteria</taxon>
        <taxon>Pseudomonadati</taxon>
        <taxon>Pseudomonadota</taxon>
        <taxon>Alphaproteobacteria</taxon>
        <taxon>Hyphomicrobiales</taxon>
        <taxon>Phyllobacteriaceae</taxon>
        <taxon>Mesorhizobium</taxon>
    </lineage>
</organism>
<evidence type="ECO:0000259" key="1">
    <source>
        <dbReference type="Pfam" id="PF04466"/>
    </source>
</evidence>
<gene>
    <name evidence="2" type="ORF">CIT31_32470</name>
</gene>
<protein>
    <recommendedName>
        <fullName evidence="1">Phage terminase large subunit N-terminal domain-containing protein</fullName>
    </recommendedName>
</protein>
<dbReference type="PANTHER" id="PTHR39184">
    <property type="match status" value="1"/>
</dbReference>
<proteinExistence type="predicted"/>
<dbReference type="InterPro" id="IPR052380">
    <property type="entry name" value="Viral_DNA_packaging_terminase"/>
</dbReference>
<dbReference type="RefSeq" id="WP_095521919.1">
    <property type="nucleotide sequence ID" value="NZ_NPKH01000041.1"/>
</dbReference>
<dbReference type="InterPro" id="IPR035412">
    <property type="entry name" value="Terminase_L_N"/>
</dbReference>
<feature type="domain" description="Phage terminase large subunit N-terminal" evidence="1">
    <location>
        <begin position="52"/>
        <end position="243"/>
    </location>
</feature>
<dbReference type="Gene3D" id="3.30.420.280">
    <property type="match status" value="1"/>
</dbReference>
<dbReference type="Proteomes" id="UP000215931">
    <property type="component" value="Unassembled WGS sequence"/>
</dbReference>
<comment type="caution">
    <text evidence="2">The sequence shown here is derived from an EMBL/GenBank/DDBJ whole genome shotgun (WGS) entry which is preliminary data.</text>
</comment>
<name>A0A271K6K3_9HYPH</name>